<evidence type="ECO:0000313" key="1">
    <source>
        <dbReference type="EMBL" id="MBC8543038.1"/>
    </source>
</evidence>
<reference evidence="1" key="1">
    <citation type="submission" date="2020-08" db="EMBL/GenBank/DDBJ databases">
        <title>Genome public.</title>
        <authorList>
            <person name="Liu C."/>
            <person name="Sun Q."/>
        </authorList>
    </citation>
    <scope>NUCLEOTIDE SEQUENCE</scope>
    <source>
        <strain evidence="1">NSJ-32</strain>
    </source>
</reference>
<keyword evidence="2" id="KW-1185">Reference proteome</keyword>
<accession>A0A926DPY3</accession>
<name>A0A926DPY3_9FIRM</name>
<comment type="caution">
    <text evidence="1">The sequence shown here is derived from an EMBL/GenBank/DDBJ whole genome shotgun (WGS) entry which is preliminary data.</text>
</comment>
<sequence>MTFAQNMLLYPDGDRGKLQRQLRRRKAVNLYCICACPNHPYPLEIFEAKELYKALKQEKEYHVVALARNKEEALSMIVGLMECLVERDPQLRRMKETIGEIYR</sequence>
<proteinExistence type="predicted"/>
<dbReference type="EMBL" id="JACRSQ010000006">
    <property type="protein sequence ID" value="MBC8543038.1"/>
    <property type="molecule type" value="Genomic_DNA"/>
</dbReference>
<gene>
    <name evidence="1" type="ORF">H8730_05720</name>
</gene>
<dbReference type="AlphaFoldDB" id="A0A926DPY3"/>
<dbReference type="RefSeq" id="WP_177713916.1">
    <property type="nucleotide sequence ID" value="NZ_JACRSQ010000006.1"/>
</dbReference>
<organism evidence="1 2">
    <name type="scientific">Bianquea renquensis</name>
    <dbReference type="NCBI Taxonomy" id="2763661"/>
    <lineage>
        <taxon>Bacteria</taxon>
        <taxon>Bacillati</taxon>
        <taxon>Bacillota</taxon>
        <taxon>Clostridia</taxon>
        <taxon>Eubacteriales</taxon>
        <taxon>Bianqueaceae</taxon>
        <taxon>Bianquea</taxon>
    </lineage>
</organism>
<dbReference type="Proteomes" id="UP000657006">
    <property type="component" value="Unassembled WGS sequence"/>
</dbReference>
<protein>
    <submittedName>
        <fullName evidence="1">Uncharacterized protein</fullName>
    </submittedName>
</protein>
<evidence type="ECO:0000313" key="2">
    <source>
        <dbReference type="Proteomes" id="UP000657006"/>
    </source>
</evidence>